<evidence type="ECO:0000313" key="1">
    <source>
        <dbReference type="EMBL" id="PNF40233.1"/>
    </source>
</evidence>
<dbReference type="EMBL" id="NEVH01003744">
    <property type="protein sequence ID" value="PNF40233.1"/>
    <property type="molecule type" value="Genomic_DNA"/>
</dbReference>
<dbReference type="InParanoid" id="A0A2J7RHC0"/>
<protein>
    <submittedName>
        <fullName evidence="1">Uncharacterized protein</fullName>
    </submittedName>
</protein>
<gene>
    <name evidence="1" type="ORF">B7P43_G07074</name>
</gene>
<keyword evidence="2" id="KW-1185">Reference proteome</keyword>
<dbReference type="Proteomes" id="UP000235965">
    <property type="component" value="Unassembled WGS sequence"/>
</dbReference>
<comment type="caution">
    <text evidence="1">The sequence shown here is derived from an EMBL/GenBank/DDBJ whole genome shotgun (WGS) entry which is preliminary data.</text>
</comment>
<organism evidence="1 2">
    <name type="scientific">Cryptotermes secundus</name>
    <dbReference type="NCBI Taxonomy" id="105785"/>
    <lineage>
        <taxon>Eukaryota</taxon>
        <taxon>Metazoa</taxon>
        <taxon>Ecdysozoa</taxon>
        <taxon>Arthropoda</taxon>
        <taxon>Hexapoda</taxon>
        <taxon>Insecta</taxon>
        <taxon>Pterygota</taxon>
        <taxon>Neoptera</taxon>
        <taxon>Polyneoptera</taxon>
        <taxon>Dictyoptera</taxon>
        <taxon>Blattodea</taxon>
        <taxon>Blattoidea</taxon>
        <taxon>Termitoidae</taxon>
        <taxon>Kalotermitidae</taxon>
        <taxon>Cryptotermitinae</taxon>
        <taxon>Cryptotermes</taxon>
    </lineage>
</organism>
<feature type="non-terminal residue" evidence="1">
    <location>
        <position position="1"/>
    </location>
</feature>
<sequence length="125" mass="14668">VRANQINVQIPRSTVPDALYKRLHLRAYKIQMIHELKPSDQVAHTNFTVDMLERIYASHLAPSDYHLFTYLKNWLGSQRFGNSELMEGEKTWLRSHAGVNFSDTRIQKLILRYKFLNSDGDYAEK</sequence>
<proteinExistence type="predicted"/>
<reference evidence="1 2" key="1">
    <citation type="submission" date="2017-12" db="EMBL/GenBank/DDBJ databases">
        <title>Hemimetabolous genomes reveal molecular basis of termite eusociality.</title>
        <authorList>
            <person name="Harrison M.C."/>
            <person name="Jongepier E."/>
            <person name="Robertson H.M."/>
            <person name="Arning N."/>
            <person name="Bitard-Feildel T."/>
            <person name="Chao H."/>
            <person name="Childers C.P."/>
            <person name="Dinh H."/>
            <person name="Doddapaneni H."/>
            <person name="Dugan S."/>
            <person name="Gowin J."/>
            <person name="Greiner C."/>
            <person name="Han Y."/>
            <person name="Hu H."/>
            <person name="Hughes D.S.T."/>
            <person name="Huylmans A.-K."/>
            <person name="Kemena C."/>
            <person name="Kremer L.P.M."/>
            <person name="Lee S.L."/>
            <person name="Lopez-Ezquerra A."/>
            <person name="Mallet L."/>
            <person name="Monroy-Kuhn J.M."/>
            <person name="Moser A."/>
            <person name="Murali S.C."/>
            <person name="Muzny D.M."/>
            <person name="Otani S."/>
            <person name="Piulachs M.-D."/>
            <person name="Poelchau M."/>
            <person name="Qu J."/>
            <person name="Schaub F."/>
            <person name="Wada-Katsumata A."/>
            <person name="Worley K.C."/>
            <person name="Xie Q."/>
            <person name="Ylla G."/>
            <person name="Poulsen M."/>
            <person name="Gibbs R.A."/>
            <person name="Schal C."/>
            <person name="Richards S."/>
            <person name="Belles X."/>
            <person name="Korb J."/>
            <person name="Bornberg-Bauer E."/>
        </authorList>
    </citation>
    <scope>NUCLEOTIDE SEQUENCE [LARGE SCALE GENOMIC DNA]</scope>
    <source>
        <tissue evidence="1">Whole body</tissue>
    </source>
</reference>
<name>A0A2J7RHC0_9NEOP</name>
<dbReference type="AlphaFoldDB" id="A0A2J7RHC0"/>
<accession>A0A2J7RHC0</accession>
<evidence type="ECO:0000313" key="2">
    <source>
        <dbReference type="Proteomes" id="UP000235965"/>
    </source>
</evidence>